<dbReference type="InterPro" id="IPR036264">
    <property type="entry name" value="Bact_exopeptidase_dim_dom"/>
</dbReference>
<dbReference type="EMBL" id="JACLIC010000023">
    <property type="protein sequence ID" value="MBY0204487.1"/>
    <property type="molecule type" value="Genomic_DNA"/>
</dbReference>
<dbReference type="NCBIfam" id="TIGR01891">
    <property type="entry name" value="amidohydrolases"/>
    <property type="match status" value="1"/>
</dbReference>
<keyword evidence="3" id="KW-1185">Reference proteome</keyword>
<dbReference type="Gene3D" id="3.30.70.360">
    <property type="match status" value="1"/>
</dbReference>
<dbReference type="InterPro" id="IPR011650">
    <property type="entry name" value="Peptidase_M20_dimer"/>
</dbReference>
<dbReference type="PANTHER" id="PTHR11014:SF63">
    <property type="entry name" value="METALLOPEPTIDASE, PUTATIVE (AFU_ORTHOLOGUE AFUA_6G09600)-RELATED"/>
    <property type="match status" value="1"/>
</dbReference>
<gene>
    <name evidence="2" type="ORF">H7T88_14785</name>
</gene>
<name>A0ABS7KK35_9BACL</name>
<dbReference type="RefSeq" id="WP_221789049.1">
    <property type="nucleotide sequence ID" value="NZ_JACLIC010000023.1"/>
</dbReference>
<dbReference type="Gene3D" id="3.40.630.10">
    <property type="entry name" value="Zn peptidases"/>
    <property type="match status" value="1"/>
</dbReference>
<dbReference type="CDD" id="cd08021">
    <property type="entry name" value="M20_Acy1_YhaA-like"/>
    <property type="match status" value="1"/>
</dbReference>
<dbReference type="Pfam" id="PF01546">
    <property type="entry name" value="Peptidase_M20"/>
    <property type="match status" value="1"/>
</dbReference>
<dbReference type="Proteomes" id="UP000706031">
    <property type="component" value="Unassembled WGS sequence"/>
</dbReference>
<evidence type="ECO:0000313" key="3">
    <source>
        <dbReference type="Proteomes" id="UP000706031"/>
    </source>
</evidence>
<dbReference type="InterPro" id="IPR002933">
    <property type="entry name" value="Peptidase_M20"/>
</dbReference>
<proteinExistence type="predicted"/>
<reference evidence="2 3" key="1">
    <citation type="submission" date="2020-08" db="EMBL/GenBank/DDBJ databases">
        <title>Fungal Genomes of the International Space Station.</title>
        <authorList>
            <person name="Seuylemezian A."/>
            <person name="Singh N.K."/>
            <person name="Wood J."/>
            <person name="Venkateswaran K."/>
        </authorList>
    </citation>
    <scope>NUCLEOTIDE SEQUENCE [LARGE SCALE GENOMIC DNA]</scope>
    <source>
        <strain evidence="2 3">S/N-304-OC-R4</strain>
    </source>
</reference>
<comment type="caution">
    <text evidence="2">The sequence shown here is derived from an EMBL/GenBank/DDBJ whole genome shotgun (WGS) entry which is preliminary data.</text>
</comment>
<dbReference type="PIRSF" id="PIRSF005962">
    <property type="entry name" value="Pept_M20D_amidohydro"/>
    <property type="match status" value="1"/>
</dbReference>
<accession>A0ABS7KK35</accession>
<sequence length="390" mass="42848">MTNQIWWEDLQIHMVEWRRHLHRNPEVSFHEEKTSSFVADMLESFGIEVKRHIGGHGVIGILRGDRSGPVVMLRADMDALPIQDEKDVEYASQQAGAMHACGHDGHISMLLGTALYFSRHKQEVRGEIRFLFQPAEELLPGGAVQVIADGALEGIDVIYGIHLWTPLPVGIVASTAGPMMAAADDFYIDIKGKGGHGGMPQATVDSIVAGSALVMQLQTIVSRSVDPLRPAVLTIGTMQAGSAQNVIAEQCKLSGTVRTFDEETRMNMKERVLSMVTQTGAAYGAETQVKYIMGYPPVVNDAQETERFFNEATAIFGPDRVQNSPMLMPAEDFAYYLQKVPGCFMFVGAGNPEKNAVYPHHHPMFDFDEDAMQTGVKLFVAMAKGYATEC</sequence>
<organism evidence="2 3">
    <name type="scientific">Paenibacillus cucumis</name>
    <name type="common">ex Kampfer et al. 2016</name>
    <dbReference type="NCBI Taxonomy" id="1776858"/>
    <lineage>
        <taxon>Bacteria</taxon>
        <taxon>Bacillati</taxon>
        <taxon>Bacillota</taxon>
        <taxon>Bacilli</taxon>
        <taxon>Bacillales</taxon>
        <taxon>Paenibacillaceae</taxon>
        <taxon>Paenibacillus</taxon>
    </lineage>
</organism>
<dbReference type="SUPFAM" id="SSF55031">
    <property type="entry name" value="Bacterial exopeptidase dimerisation domain"/>
    <property type="match status" value="1"/>
</dbReference>
<dbReference type="InterPro" id="IPR017439">
    <property type="entry name" value="Amidohydrolase"/>
</dbReference>
<feature type="domain" description="Peptidase M20 dimerisation" evidence="1">
    <location>
        <begin position="186"/>
        <end position="280"/>
    </location>
</feature>
<evidence type="ECO:0000259" key="1">
    <source>
        <dbReference type="Pfam" id="PF07687"/>
    </source>
</evidence>
<dbReference type="Pfam" id="PF07687">
    <property type="entry name" value="M20_dimer"/>
    <property type="match status" value="1"/>
</dbReference>
<dbReference type="PANTHER" id="PTHR11014">
    <property type="entry name" value="PEPTIDASE M20 FAMILY MEMBER"/>
    <property type="match status" value="1"/>
</dbReference>
<evidence type="ECO:0000313" key="2">
    <source>
        <dbReference type="EMBL" id="MBY0204487.1"/>
    </source>
</evidence>
<dbReference type="SUPFAM" id="SSF53187">
    <property type="entry name" value="Zn-dependent exopeptidases"/>
    <property type="match status" value="1"/>
</dbReference>
<protein>
    <submittedName>
        <fullName evidence="2">Amidohydrolase</fullName>
    </submittedName>
</protein>